<evidence type="ECO:0000313" key="1">
    <source>
        <dbReference type="EMBL" id="KOB72833.1"/>
    </source>
</evidence>
<dbReference type="Proteomes" id="UP000037510">
    <property type="component" value="Unassembled WGS sequence"/>
</dbReference>
<evidence type="ECO:0000313" key="2">
    <source>
        <dbReference type="Proteomes" id="UP000037510"/>
    </source>
</evidence>
<proteinExistence type="predicted"/>
<sequence length="60" mass="6786">MHQSKLDPEKSSGISTENDYTIIFSMPKLQKLNELEWTAKETSHRLHEHPVIGTGKGVPL</sequence>
<name>A0A0L7LBH2_OPEBR</name>
<gene>
    <name evidence="1" type="ORF">OBRU01_12058</name>
</gene>
<reference evidence="1 2" key="1">
    <citation type="journal article" date="2015" name="Genome Biol. Evol.">
        <title>The genome of winter moth (Operophtera brumata) provides a genomic perspective on sexual dimorphism and phenology.</title>
        <authorList>
            <person name="Derks M.F."/>
            <person name="Smit S."/>
            <person name="Salis L."/>
            <person name="Schijlen E."/>
            <person name="Bossers A."/>
            <person name="Mateman C."/>
            <person name="Pijl A.S."/>
            <person name="de Ridder D."/>
            <person name="Groenen M.A."/>
            <person name="Visser M.E."/>
            <person name="Megens H.J."/>
        </authorList>
    </citation>
    <scope>NUCLEOTIDE SEQUENCE [LARGE SCALE GENOMIC DNA]</scope>
    <source>
        <strain evidence="1">WM2013NL</strain>
        <tissue evidence="1">Head and thorax</tissue>
    </source>
</reference>
<accession>A0A0L7LBH2</accession>
<dbReference type="AlphaFoldDB" id="A0A0L7LBH2"/>
<protein>
    <submittedName>
        <fullName evidence="1">Uncharacterized protein</fullName>
    </submittedName>
</protein>
<organism evidence="1 2">
    <name type="scientific">Operophtera brumata</name>
    <name type="common">Winter moth</name>
    <name type="synonym">Phalaena brumata</name>
    <dbReference type="NCBI Taxonomy" id="104452"/>
    <lineage>
        <taxon>Eukaryota</taxon>
        <taxon>Metazoa</taxon>
        <taxon>Ecdysozoa</taxon>
        <taxon>Arthropoda</taxon>
        <taxon>Hexapoda</taxon>
        <taxon>Insecta</taxon>
        <taxon>Pterygota</taxon>
        <taxon>Neoptera</taxon>
        <taxon>Endopterygota</taxon>
        <taxon>Lepidoptera</taxon>
        <taxon>Glossata</taxon>
        <taxon>Ditrysia</taxon>
        <taxon>Geometroidea</taxon>
        <taxon>Geometridae</taxon>
        <taxon>Larentiinae</taxon>
        <taxon>Operophtera</taxon>
    </lineage>
</organism>
<comment type="caution">
    <text evidence="1">The sequence shown here is derived from an EMBL/GenBank/DDBJ whole genome shotgun (WGS) entry which is preliminary data.</text>
</comment>
<keyword evidence="2" id="KW-1185">Reference proteome</keyword>
<dbReference type="EMBL" id="JTDY01001806">
    <property type="protein sequence ID" value="KOB72833.1"/>
    <property type="molecule type" value="Genomic_DNA"/>
</dbReference>